<feature type="signal peptide" evidence="5">
    <location>
        <begin position="1"/>
        <end position="24"/>
    </location>
</feature>
<evidence type="ECO:0000313" key="7">
    <source>
        <dbReference type="EMBL" id="WJZ89564.1"/>
    </source>
</evidence>
<keyword evidence="4" id="KW-0067">ATP-binding</keyword>
<gene>
    <name evidence="7" type="ORF">VitviT2T_008775</name>
</gene>
<evidence type="ECO:0000256" key="2">
    <source>
        <dbReference type="ARBA" id="ARBA00022801"/>
    </source>
</evidence>
<evidence type="ECO:0000313" key="8">
    <source>
        <dbReference type="Proteomes" id="UP001227230"/>
    </source>
</evidence>
<organism evidence="7 8">
    <name type="scientific">Vitis vinifera</name>
    <name type="common">Grape</name>
    <dbReference type="NCBI Taxonomy" id="29760"/>
    <lineage>
        <taxon>Eukaryota</taxon>
        <taxon>Viridiplantae</taxon>
        <taxon>Streptophyta</taxon>
        <taxon>Embryophyta</taxon>
        <taxon>Tracheophyta</taxon>
        <taxon>Spermatophyta</taxon>
        <taxon>Magnoliopsida</taxon>
        <taxon>eudicotyledons</taxon>
        <taxon>Gunneridae</taxon>
        <taxon>Pentapetalae</taxon>
        <taxon>rosids</taxon>
        <taxon>Vitales</taxon>
        <taxon>Vitaceae</taxon>
        <taxon>Viteae</taxon>
        <taxon>Vitis</taxon>
    </lineage>
</organism>
<dbReference type="InterPro" id="IPR011545">
    <property type="entry name" value="DEAD/DEAH_box_helicase_dom"/>
</dbReference>
<feature type="chain" id="PRO_5046251708" description="DEAD/DEAH-box helicase domain-containing protein" evidence="5">
    <location>
        <begin position="25"/>
        <end position="172"/>
    </location>
</feature>
<evidence type="ECO:0000256" key="3">
    <source>
        <dbReference type="ARBA" id="ARBA00022806"/>
    </source>
</evidence>
<dbReference type="SUPFAM" id="SSF52540">
    <property type="entry name" value="P-loop containing nucleoside triphosphate hydrolases"/>
    <property type="match status" value="1"/>
</dbReference>
<keyword evidence="1" id="KW-0547">Nucleotide-binding</keyword>
<dbReference type="InterPro" id="IPR027417">
    <property type="entry name" value="P-loop_NTPase"/>
</dbReference>
<protein>
    <recommendedName>
        <fullName evidence="6">DEAD/DEAH-box helicase domain-containing protein</fullName>
    </recommendedName>
</protein>
<dbReference type="Pfam" id="PF00270">
    <property type="entry name" value="DEAD"/>
    <property type="match status" value="1"/>
</dbReference>
<keyword evidence="3" id="KW-0347">Helicase</keyword>
<evidence type="ECO:0000259" key="6">
    <source>
        <dbReference type="Pfam" id="PF00270"/>
    </source>
</evidence>
<dbReference type="PANTHER" id="PTHR47960">
    <property type="entry name" value="DEAD-BOX ATP-DEPENDENT RNA HELICASE 50"/>
    <property type="match status" value="1"/>
</dbReference>
<dbReference type="EMBL" id="CP126653">
    <property type="protein sequence ID" value="WJZ89564.1"/>
    <property type="molecule type" value="Genomic_DNA"/>
</dbReference>
<keyword evidence="8" id="KW-1185">Reference proteome</keyword>
<keyword evidence="2" id="KW-0378">Hydrolase</keyword>
<reference evidence="7 8" key="1">
    <citation type="journal article" date="2023" name="Hortic Res">
        <title>The complete reference genome for grapevine (Vitis vinifera L.) genetics and breeding.</title>
        <authorList>
            <person name="Shi X."/>
            <person name="Cao S."/>
            <person name="Wang X."/>
            <person name="Huang S."/>
            <person name="Wang Y."/>
            <person name="Liu Z."/>
            <person name="Liu W."/>
            <person name="Leng X."/>
            <person name="Peng Y."/>
            <person name="Wang N."/>
            <person name="Wang Y."/>
            <person name="Ma Z."/>
            <person name="Xu X."/>
            <person name="Zhang F."/>
            <person name="Xue H."/>
            <person name="Zhong H."/>
            <person name="Wang Y."/>
            <person name="Zhang K."/>
            <person name="Velt A."/>
            <person name="Avia K."/>
            <person name="Holtgrawe D."/>
            <person name="Grimplet J."/>
            <person name="Matus J.T."/>
            <person name="Ware D."/>
            <person name="Wu X."/>
            <person name="Wang H."/>
            <person name="Liu C."/>
            <person name="Fang Y."/>
            <person name="Rustenholz C."/>
            <person name="Cheng Z."/>
            <person name="Xiao H."/>
            <person name="Zhou Y."/>
        </authorList>
    </citation>
    <scope>NUCLEOTIDE SEQUENCE [LARGE SCALE GENOMIC DNA]</scope>
    <source>
        <strain evidence="8">cv. Pinot noir / PN40024</strain>
        <tissue evidence="7">Leaf</tissue>
    </source>
</reference>
<accession>A0ABY9C3M1</accession>
<sequence length="172" mass="19720">MGFFYSYVCALFLFSIFPLFRVSGQGVHHYSYFRPWEQRVTEDIYIQYIGVPAVLEGRSVVLGSHTGSGKTLAYMLPLVQLLRGDEALSGVLMKPRRPRDVVLCSTRKERILERKARSRGKRLESAKRKQRKVGEVMRFTTLRSCLVVINVPWSGFPEIENLLHLDGYCGAF</sequence>
<dbReference type="Gene3D" id="3.40.50.300">
    <property type="entry name" value="P-loop containing nucleotide triphosphate hydrolases"/>
    <property type="match status" value="1"/>
</dbReference>
<evidence type="ECO:0000256" key="4">
    <source>
        <dbReference type="ARBA" id="ARBA00022840"/>
    </source>
</evidence>
<evidence type="ECO:0000256" key="1">
    <source>
        <dbReference type="ARBA" id="ARBA00022741"/>
    </source>
</evidence>
<feature type="domain" description="DEAD/DEAH-box helicase" evidence="6">
    <location>
        <begin position="46"/>
        <end position="97"/>
    </location>
</feature>
<keyword evidence="5" id="KW-0732">Signal</keyword>
<evidence type="ECO:0000256" key="5">
    <source>
        <dbReference type="SAM" id="SignalP"/>
    </source>
</evidence>
<dbReference type="Proteomes" id="UP001227230">
    <property type="component" value="Chromosome 6"/>
</dbReference>
<name>A0ABY9C3M1_VITVI</name>
<proteinExistence type="predicted"/>